<reference evidence="1" key="1">
    <citation type="journal article" date="2020" name="Nature">
        <title>Giant virus diversity and host interactions through global metagenomics.</title>
        <authorList>
            <person name="Schulz F."/>
            <person name="Roux S."/>
            <person name="Paez-Espino D."/>
            <person name="Jungbluth S."/>
            <person name="Walsh D.A."/>
            <person name="Denef V.J."/>
            <person name="McMahon K.D."/>
            <person name="Konstantinidis K.T."/>
            <person name="Eloe-Fadrosh E.A."/>
            <person name="Kyrpides N.C."/>
            <person name="Woyke T."/>
        </authorList>
    </citation>
    <scope>NUCLEOTIDE SEQUENCE</scope>
    <source>
        <strain evidence="1">GVMAG-M-3300025874-2</strain>
    </source>
</reference>
<dbReference type="AlphaFoldDB" id="A0A6C0JD23"/>
<name>A0A6C0JD23_9ZZZZ</name>
<evidence type="ECO:0000313" key="1">
    <source>
        <dbReference type="EMBL" id="QHU01638.1"/>
    </source>
</evidence>
<organism evidence="1">
    <name type="scientific">viral metagenome</name>
    <dbReference type="NCBI Taxonomy" id="1070528"/>
    <lineage>
        <taxon>unclassified sequences</taxon>
        <taxon>metagenomes</taxon>
        <taxon>organismal metagenomes</taxon>
    </lineage>
</organism>
<protein>
    <submittedName>
        <fullName evidence="1">Uncharacterized protein</fullName>
    </submittedName>
</protein>
<proteinExistence type="predicted"/>
<sequence length="208" mass="22934">MSSTRTMYDKTTTANFLKSSRGPGFYQIDTPKDCNDCFQSNPSVRLQKNGVSIQRPDEERFYAGPVDIESDLLGVGHGESKDYTLLNQCDNPDDQYSCVFGAGNGNTNKDVCLLRTEDTRLSNPAANLRGTCTNRFDPLCLDPQKGVIPQNIYDISSRNVIKDNFKPCVATPAINSMLPPQIDLPGVQTIIGAVGSYTRPLYQYDKCG</sequence>
<dbReference type="EMBL" id="MN740346">
    <property type="protein sequence ID" value="QHU01638.1"/>
    <property type="molecule type" value="Genomic_DNA"/>
</dbReference>
<accession>A0A6C0JD23</accession>